<dbReference type="OMA" id="ADICHEM"/>
<evidence type="ECO:0000256" key="2">
    <source>
        <dbReference type="ARBA" id="ARBA00022771"/>
    </source>
</evidence>
<dbReference type="InterPro" id="IPR007527">
    <property type="entry name" value="Znf_SWIM"/>
</dbReference>
<organism evidence="7 8">
    <name type="scientific">Macleaya cordata</name>
    <name type="common">Five-seeded plume-poppy</name>
    <name type="synonym">Bocconia cordata</name>
    <dbReference type="NCBI Taxonomy" id="56857"/>
    <lineage>
        <taxon>Eukaryota</taxon>
        <taxon>Viridiplantae</taxon>
        <taxon>Streptophyta</taxon>
        <taxon>Embryophyta</taxon>
        <taxon>Tracheophyta</taxon>
        <taxon>Spermatophyta</taxon>
        <taxon>Magnoliopsida</taxon>
        <taxon>Ranunculales</taxon>
        <taxon>Papaveraceae</taxon>
        <taxon>Papaveroideae</taxon>
        <taxon>Macleaya</taxon>
    </lineage>
</organism>
<keyword evidence="1" id="KW-0479">Metal-binding</keyword>
<dbReference type="STRING" id="56857.A0A200Q057"/>
<evidence type="ECO:0000313" key="7">
    <source>
        <dbReference type="EMBL" id="OVA03826.1"/>
    </source>
</evidence>
<dbReference type="InterPro" id="IPR004332">
    <property type="entry name" value="Transposase_MuDR"/>
</dbReference>
<evidence type="ECO:0000256" key="5">
    <source>
        <dbReference type="SAM" id="MobiDB-lite"/>
    </source>
</evidence>
<keyword evidence="8" id="KW-1185">Reference proteome</keyword>
<dbReference type="GO" id="GO:0008270">
    <property type="term" value="F:zinc ion binding"/>
    <property type="evidence" value="ECO:0007669"/>
    <property type="project" value="UniProtKB-KW"/>
</dbReference>
<dbReference type="InParanoid" id="A0A200Q057"/>
<feature type="region of interest" description="Disordered" evidence="5">
    <location>
        <begin position="527"/>
        <end position="552"/>
    </location>
</feature>
<dbReference type="PANTHER" id="PTHR31973">
    <property type="entry name" value="POLYPROTEIN, PUTATIVE-RELATED"/>
    <property type="match status" value="1"/>
</dbReference>
<gene>
    <name evidence="7" type="ORF">BVC80_8675g7</name>
</gene>
<dbReference type="PANTHER" id="PTHR31973:SF166">
    <property type="entry name" value="OS10G0104700 PROTEIN"/>
    <property type="match status" value="1"/>
</dbReference>
<evidence type="ECO:0000256" key="3">
    <source>
        <dbReference type="ARBA" id="ARBA00022833"/>
    </source>
</evidence>
<dbReference type="PROSITE" id="PS50966">
    <property type="entry name" value="ZF_SWIM"/>
    <property type="match status" value="1"/>
</dbReference>
<protein>
    <submittedName>
        <fullName evidence="7">Zinc finger protein</fullName>
    </submittedName>
</protein>
<keyword evidence="2 4" id="KW-0863">Zinc-finger</keyword>
<dbReference type="InterPro" id="IPR006564">
    <property type="entry name" value="Znf_PMZ"/>
</dbReference>
<feature type="compositionally biased region" description="Basic residues" evidence="5">
    <location>
        <begin position="538"/>
        <end position="550"/>
    </location>
</feature>
<sequence>MVASSDIDSFGSSSSSVCSIGVRQPLKSDSWSNLFTEVGQRFPGGPDEVRFVLRKYSLYTGYKYKFLKNDKRRVSAVCLYSGCSWEVHTYAKFDVRNPNVSKKLIKDLYLKEVRDDPCVKPKSLISAFKRDYGFDVKYHHVHRGKQLALDEIFGAEDKSYSELLWYVNALKKYNPGSHVVLEVNPSTNLFERVFVAFGACVSGFNFCLPLVFLDGTFLPSKFKGCLLAATGRNGNQGFFPFAFAVVSSEDDANWSWFLEHLKYVLSPGRSLTFISDRHLGLLAAVKSVFPDSHHGYCFWHLKKNLRRAVPSRSKKLEYFFSLFTKCAYATNMSEFQENYDSLVKEGGLKMKEFLDSINPQCWACLFFPTQRYGQMTSALSESFNSWIRDERTMPITAMLDHIRLKLMEMMSDRCLESKSWNSVLCPAIETDLVKKLEVGRTWNLTRSSEFVFEVHSDPSHMVDLGQYCCTCFHWQMMGIPCVHAVCAIQRYGAPVHQFVDVHFSAAYFRNCYAHPIVPIPNFDKPKVVPSESEIQPPKNRRGPGRPKKSRILSFGEVQKKKTKKKATDVQKARICGNCKKPSFHNRKTCPEKYS</sequence>
<dbReference type="Pfam" id="PF10551">
    <property type="entry name" value="MULE"/>
    <property type="match status" value="1"/>
</dbReference>
<dbReference type="OrthoDB" id="1938144at2759"/>
<comment type="caution">
    <text evidence="7">The sequence shown here is derived from an EMBL/GenBank/DDBJ whole genome shotgun (WGS) entry which is preliminary data.</text>
</comment>
<accession>A0A200Q057</accession>
<dbReference type="EMBL" id="MVGT01003502">
    <property type="protein sequence ID" value="OVA03826.1"/>
    <property type="molecule type" value="Genomic_DNA"/>
</dbReference>
<evidence type="ECO:0000259" key="6">
    <source>
        <dbReference type="PROSITE" id="PS50966"/>
    </source>
</evidence>
<evidence type="ECO:0000256" key="1">
    <source>
        <dbReference type="ARBA" id="ARBA00022723"/>
    </source>
</evidence>
<name>A0A200Q057_MACCD</name>
<keyword evidence="3" id="KW-0862">Zinc</keyword>
<proteinExistence type="predicted"/>
<dbReference type="AlphaFoldDB" id="A0A200Q057"/>
<dbReference type="Proteomes" id="UP000195402">
    <property type="component" value="Unassembled WGS sequence"/>
</dbReference>
<reference evidence="7 8" key="1">
    <citation type="journal article" date="2017" name="Mol. Plant">
        <title>The Genome of Medicinal Plant Macleaya cordata Provides New Insights into Benzylisoquinoline Alkaloids Metabolism.</title>
        <authorList>
            <person name="Liu X."/>
            <person name="Liu Y."/>
            <person name="Huang P."/>
            <person name="Ma Y."/>
            <person name="Qing Z."/>
            <person name="Tang Q."/>
            <person name="Cao H."/>
            <person name="Cheng P."/>
            <person name="Zheng Y."/>
            <person name="Yuan Z."/>
            <person name="Zhou Y."/>
            <person name="Liu J."/>
            <person name="Tang Z."/>
            <person name="Zhuo Y."/>
            <person name="Zhang Y."/>
            <person name="Yu L."/>
            <person name="Huang J."/>
            <person name="Yang P."/>
            <person name="Peng Q."/>
            <person name="Zhang J."/>
            <person name="Jiang W."/>
            <person name="Zhang Z."/>
            <person name="Lin K."/>
            <person name="Ro D.K."/>
            <person name="Chen X."/>
            <person name="Xiong X."/>
            <person name="Shang Y."/>
            <person name="Huang S."/>
            <person name="Zeng J."/>
        </authorList>
    </citation>
    <scope>NUCLEOTIDE SEQUENCE [LARGE SCALE GENOMIC DNA]</scope>
    <source>
        <strain evidence="8">cv. BLH2017</strain>
        <tissue evidence="7">Root</tissue>
    </source>
</reference>
<dbReference type="Pfam" id="PF04434">
    <property type="entry name" value="SWIM"/>
    <property type="match status" value="1"/>
</dbReference>
<evidence type="ECO:0000313" key="8">
    <source>
        <dbReference type="Proteomes" id="UP000195402"/>
    </source>
</evidence>
<dbReference type="SMART" id="SM00575">
    <property type="entry name" value="ZnF_PMZ"/>
    <property type="match status" value="1"/>
</dbReference>
<evidence type="ECO:0000256" key="4">
    <source>
        <dbReference type="PROSITE-ProRule" id="PRU00325"/>
    </source>
</evidence>
<dbReference type="Pfam" id="PF03108">
    <property type="entry name" value="DBD_Tnp_Mut"/>
    <property type="match status" value="1"/>
</dbReference>
<feature type="domain" description="SWIM-type" evidence="6">
    <location>
        <begin position="452"/>
        <end position="492"/>
    </location>
</feature>
<dbReference type="InterPro" id="IPR018289">
    <property type="entry name" value="MULE_transposase_dom"/>
</dbReference>